<evidence type="ECO:0000313" key="2">
    <source>
        <dbReference type="Proteomes" id="UP001163823"/>
    </source>
</evidence>
<accession>A0AAD7QAK6</accession>
<sequence length="107" mass="11853">MAGRWSISAFRWLDFNFSGSIIGFAVAGNDCIVHNDAMVVPTEDNEVVGPEPMDLRRGGVEGDDSVRICCFGIHALLLLRILRLYHLNFDLLGVDEGRQARDSDLCT</sequence>
<organism evidence="1 2">
    <name type="scientific">Quillaja saponaria</name>
    <name type="common">Soap bark tree</name>
    <dbReference type="NCBI Taxonomy" id="32244"/>
    <lineage>
        <taxon>Eukaryota</taxon>
        <taxon>Viridiplantae</taxon>
        <taxon>Streptophyta</taxon>
        <taxon>Embryophyta</taxon>
        <taxon>Tracheophyta</taxon>
        <taxon>Spermatophyta</taxon>
        <taxon>Magnoliopsida</taxon>
        <taxon>eudicotyledons</taxon>
        <taxon>Gunneridae</taxon>
        <taxon>Pentapetalae</taxon>
        <taxon>rosids</taxon>
        <taxon>fabids</taxon>
        <taxon>Fabales</taxon>
        <taxon>Quillajaceae</taxon>
        <taxon>Quillaja</taxon>
    </lineage>
</organism>
<gene>
    <name evidence="1" type="ORF">O6P43_007414</name>
</gene>
<evidence type="ECO:0000313" key="1">
    <source>
        <dbReference type="EMBL" id="KAJ7977848.1"/>
    </source>
</evidence>
<proteinExistence type="predicted"/>
<dbReference type="AlphaFoldDB" id="A0AAD7QAK6"/>
<protein>
    <submittedName>
        <fullName evidence="1">Uncharacterized protein</fullName>
    </submittedName>
</protein>
<reference evidence="1" key="1">
    <citation type="journal article" date="2023" name="Science">
        <title>Elucidation of the pathway for biosynthesis of saponin adjuvants from the soapbark tree.</title>
        <authorList>
            <person name="Reed J."/>
            <person name="Orme A."/>
            <person name="El-Demerdash A."/>
            <person name="Owen C."/>
            <person name="Martin L.B.B."/>
            <person name="Misra R.C."/>
            <person name="Kikuchi S."/>
            <person name="Rejzek M."/>
            <person name="Martin A.C."/>
            <person name="Harkess A."/>
            <person name="Leebens-Mack J."/>
            <person name="Louveau T."/>
            <person name="Stephenson M.J."/>
            <person name="Osbourn A."/>
        </authorList>
    </citation>
    <scope>NUCLEOTIDE SEQUENCE</scope>
    <source>
        <strain evidence="1">S10</strain>
    </source>
</reference>
<dbReference type="EMBL" id="JARAOO010000003">
    <property type="protein sequence ID" value="KAJ7977848.1"/>
    <property type="molecule type" value="Genomic_DNA"/>
</dbReference>
<dbReference type="KEGG" id="qsa:O6P43_007414"/>
<name>A0AAD7QAK6_QUISA</name>
<dbReference type="Proteomes" id="UP001163823">
    <property type="component" value="Chromosome 3"/>
</dbReference>
<keyword evidence="2" id="KW-1185">Reference proteome</keyword>
<comment type="caution">
    <text evidence="1">The sequence shown here is derived from an EMBL/GenBank/DDBJ whole genome shotgun (WGS) entry which is preliminary data.</text>
</comment>